<reference evidence="1" key="1">
    <citation type="submission" date="2021-01" db="EMBL/GenBank/DDBJ databases">
        <authorList>
            <person name="Sun Q."/>
        </authorList>
    </citation>
    <scope>NUCLEOTIDE SEQUENCE</scope>
    <source>
        <strain evidence="1">YIM B02566</strain>
    </source>
</reference>
<protein>
    <submittedName>
        <fullName evidence="1">Gfo/Idh/MocA family oxidoreductase</fullName>
    </submittedName>
</protein>
<accession>A0ACC5R8B5</accession>
<comment type="caution">
    <text evidence="1">The sequence shown here is derived from an EMBL/GenBank/DDBJ whole genome shotgun (WGS) entry which is preliminary data.</text>
</comment>
<gene>
    <name evidence="1" type="ORF">JHL16_20980</name>
</gene>
<dbReference type="Proteomes" id="UP000616151">
    <property type="component" value="Unassembled WGS sequence"/>
</dbReference>
<organism evidence="1 2">
    <name type="scientific">Taklimakanibacter albus</name>
    <dbReference type="NCBI Taxonomy" id="2800327"/>
    <lineage>
        <taxon>Bacteria</taxon>
        <taxon>Pseudomonadati</taxon>
        <taxon>Pseudomonadota</taxon>
        <taxon>Alphaproteobacteria</taxon>
        <taxon>Hyphomicrobiales</taxon>
        <taxon>Aestuariivirgaceae</taxon>
        <taxon>Taklimakanibacter</taxon>
    </lineage>
</organism>
<sequence length="311" mass="33376">MARFRLGLVGAGRMGQTHLRALAGSERVEVVAVAETSETIRSSLKLPDGVKLHADVEEMLKAGGIDGALVAVPSSHHVNMVARLAVAGLSILCEKPCGITAREARIASEIAAKENVLLQVAYWRRFVPALKRLKDRIAQGEFGDLYLVSCYQWDEMPSPASFRATSGGAFIDMGVHEFDQLRWLTGQEISHPRVATANTVFAERIEVDPDAAQALCDLSGGASGLISLGRRFPLGDSCWAQVFGTKGFEDCRFFWPPNGEKVFLDALRLQAEGFAEAVCGRPSEGATAADAIAALTAAEQASAAMMKGRTR</sequence>
<keyword evidence="2" id="KW-1185">Reference proteome</keyword>
<proteinExistence type="predicted"/>
<evidence type="ECO:0000313" key="1">
    <source>
        <dbReference type="EMBL" id="MBK1868845.1"/>
    </source>
</evidence>
<evidence type="ECO:0000313" key="2">
    <source>
        <dbReference type="Proteomes" id="UP000616151"/>
    </source>
</evidence>
<dbReference type="EMBL" id="JAENHL010000007">
    <property type="protein sequence ID" value="MBK1868845.1"/>
    <property type="molecule type" value="Genomic_DNA"/>
</dbReference>
<name>A0ACC5R8B5_9HYPH</name>